<dbReference type="GO" id="GO:0004519">
    <property type="term" value="F:endonuclease activity"/>
    <property type="evidence" value="ECO:0007669"/>
    <property type="project" value="InterPro"/>
</dbReference>
<dbReference type="EMBL" id="AECZ01000001">
    <property type="protein sequence ID" value="EFL53087.1"/>
    <property type="molecule type" value="Genomic_DNA"/>
</dbReference>
<keyword evidence="5" id="KW-1185">Reference proteome</keyword>
<evidence type="ECO:0000256" key="1">
    <source>
        <dbReference type="SAM" id="MobiDB-lite"/>
    </source>
</evidence>
<evidence type="ECO:0000259" key="2">
    <source>
        <dbReference type="Pfam" id="PF05876"/>
    </source>
</evidence>
<dbReference type="OrthoDB" id="5181253at2"/>
<dbReference type="InterPro" id="IPR046454">
    <property type="entry name" value="GpA_endonuclease"/>
</dbReference>
<feature type="domain" description="Phage terminase large subunit GpA ATPase" evidence="2">
    <location>
        <begin position="80"/>
        <end position="336"/>
    </location>
</feature>
<evidence type="ECO:0000313" key="5">
    <source>
        <dbReference type="Proteomes" id="UP000006250"/>
    </source>
</evidence>
<sequence>MSAAPCLVAPSAPSDKVEVVEVDRALVHALGLPVPELDQDRKNFFLRFSFSSTVRAAFRAPVGMRPAAWAEKYFIVTEGSRPGPWRNENAPYLAGIMDAWAEPYVRDVTFMAPPQVGKSKIGEILVGYISDRDPSLTQYVVPDETSAAELVDERLRPMFEDSPRLSKLLTGAPKDLTAKRFKLRTMRLMLVWAGSVARLAAKAAKYQIRDEVDKYPEAPSKKETSTEALLDKRQRTFRWDRKIYRDSSPTKESGPIYLAFSAASARFYFHVRCPLCGHMQRMYFTDPDGRPCVCWPKEEAEADRIEDGLLAWYECSRCAGHWDDAKRDRAVSRGEWREEKTGMELFAYLRLHKPRRIAFHISALYSMFVSLSETAAAFLRSKGNKLALRDFCNGYLAEPWKDYAVERQEQAILALRDDRPRGLVPGGGVVSCLLASVDTQQDHFIYRIRAFGWGGDSTTWGIREGRVETFEDVERVLWQDEYKDPDGKAYPVRLTIMDSQGTRTAEVYEFCRKHVGKIFAFKGEQQMAVPHTFTVIDHFPNSPRKIPGGLKLLRGNVTYFKSLLSGKLSINPADPGAFLLHAETTEDYARQMCAEYYDDADGVWLCPDHKANHFWDCEVYCLIAADLLGVRHWKKPEDKPAAAAVHHSPSTSRGSRSGSRPVPSAIARRRG</sequence>
<accession>E1JR86</accession>
<protein>
    <submittedName>
        <fullName evidence="4">Terminase GpA</fullName>
    </submittedName>
</protein>
<dbReference type="InterPro" id="IPR027417">
    <property type="entry name" value="P-loop_NTPase"/>
</dbReference>
<dbReference type="Proteomes" id="UP000006250">
    <property type="component" value="Unassembled WGS sequence"/>
</dbReference>
<gene>
    <name evidence="4" type="ORF">DesfrDRAFT_0135</name>
</gene>
<dbReference type="InterPro" id="IPR046453">
    <property type="entry name" value="GpA_ATPase"/>
</dbReference>
<feature type="domain" description="Terminase large subunit GpA endonuclease" evidence="3">
    <location>
        <begin position="358"/>
        <end position="633"/>
    </location>
</feature>
<organism evidence="4 5">
    <name type="scientific">Solidesulfovibrio fructosivorans JJ]</name>
    <dbReference type="NCBI Taxonomy" id="596151"/>
    <lineage>
        <taxon>Bacteria</taxon>
        <taxon>Pseudomonadati</taxon>
        <taxon>Thermodesulfobacteriota</taxon>
        <taxon>Desulfovibrionia</taxon>
        <taxon>Desulfovibrionales</taxon>
        <taxon>Desulfovibrionaceae</taxon>
        <taxon>Solidesulfovibrio</taxon>
    </lineage>
</organism>
<proteinExistence type="predicted"/>
<name>E1JR86_SOLFR</name>
<feature type="region of interest" description="Disordered" evidence="1">
    <location>
        <begin position="639"/>
        <end position="671"/>
    </location>
</feature>
<dbReference type="AlphaFoldDB" id="E1JR86"/>
<evidence type="ECO:0000259" key="3">
    <source>
        <dbReference type="Pfam" id="PF20454"/>
    </source>
</evidence>
<dbReference type="eggNOG" id="COG5525">
    <property type="taxonomic scope" value="Bacteria"/>
</dbReference>
<feature type="compositionally biased region" description="Low complexity" evidence="1">
    <location>
        <begin position="648"/>
        <end position="664"/>
    </location>
</feature>
<dbReference type="STRING" id="596151.DesfrDRAFT_0135"/>
<evidence type="ECO:0000313" key="4">
    <source>
        <dbReference type="EMBL" id="EFL53087.1"/>
    </source>
</evidence>
<comment type="caution">
    <text evidence="4">The sequence shown here is derived from an EMBL/GenBank/DDBJ whole genome shotgun (WGS) entry which is preliminary data.</text>
</comment>
<dbReference type="Pfam" id="PF20454">
    <property type="entry name" value="GpA_nuclease"/>
    <property type="match status" value="1"/>
</dbReference>
<reference evidence="4 5" key="1">
    <citation type="submission" date="2010-08" db="EMBL/GenBank/DDBJ databases">
        <title>The draft genome of Desulfovibrio fructosovorans JJ.</title>
        <authorList>
            <consortium name="US DOE Joint Genome Institute (JGI-PGF)"/>
            <person name="Lucas S."/>
            <person name="Copeland A."/>
            <person name="Lapidus A."/>
            <person name="Cheng J.-F."/>
            <person name="Bruce D."/>
            <person name="Goodwin L."/>
            <person name="Pitluck S."/>
            <person name="Land M.L."/>
            <person name="Hauser L."/>
            <person name="Chang Y.-J."/>
            <person name="Jeffries C."/>
            <person name="Wall J.D."/>
            <person name="Stahl D.A."/>
            <person name="Arkin A.P."/>
            <person name="Dehal P."/>
            <person name="Stolyar S.M."/>
            <person name="Hazen T.C."/>
            <person name="Woyke T.J."/>
        </authorList>
    </citation>
    <scope>NUCLEOTIDE SEQUENCE [LARGE SCALE GENOMIC DNA]</scope>
    <source>
        <strain evidence="4 5">JJ</strain>
    </source>
</reference>
<dbReference type="RefSeq" id="WP_005990130.1">
    <property type="nucleotide sequence ID" value="NZ_AECZ01000001.1"/>
</dbReference>
<dbReference type="Pfam" id="PF05876">
    <property type="entry name" value="GpA_ATPase"/>
    <property type="match status" value="1"/>
</dbReference>
<dbReference type="GO" id="GO:0016887">
    <property type="term" value="F:ATP hydrolysis activity"/>
    <property type="evidence" value="ECO:0007669"/>
    <property type="project" value="InterPro"/>
</dbReference>
<dbReference type="Gene3D" id="3.40.50.300">
    <property type="entry name" value="P-loop containing nucleotide triphosphate hydrolases"/>
    <property type="match status" value="1"/>
</dbReference>